<evidence type="ECO:0000256" key="2">
    <source>
        <dbReference type="ARBA" id="ARBA00005145"/>
    </source>
</evidence>
<reference evidence="12 13" key="1">
    <citation type="journal article" date="2023" name="IMA Fungus">
        <title>Comparative genomic study of the Penicillium genus elucidates a diverse pangenome and 15 lateral gene transfer events.</title>
        <authorList>
            <person name="Petersen C."/>
            <person name="Sorensen T."/>
            <person name="Nielsen M.R."/>
            <person name="Sondergaard T.E."/>
            <person name="Sorensen J.L."/>
            <person name="Fitzpatrick D.A."/>
            <person name="Frisvad J.C."/>
            <person name="Nielsen K.L."/>
        </authorList>
    </citation>
    <scope>NUCLEOTIDE SEQUENCE [LARGE SCALE GENOMIC DNA]</scope>
    <source>
        <strain evidence="12 13">IBT 29057</strain>
    </source>
</reference>
<comment type="similarity">
    <text evidence="3 8">Belongs to the 2-oxoacid dehydrogenase family.</text>
</comment>
<feature type="domain" description="2-oxoacid dehydrogenase acyltransferase catalytic" evidence="10">
    <location>
        <begin position="248"/>
        <end position="380"/>
    </location>
</feature>
<evidence type="ECO:0000259" key="10">
    <source>
        <dbReference type="Pfam" id="PF00198"/>
    </source>
</evidence>
<dbReference type="Pfam" id="PF00198">
    <property type="entry name" value="2-oxoacid_dh"/>
    <property type="match status" value="1"/>
</dbReference>
<keyword evidence="5 8" id="KW-0808">Transferase</keyword>
<name>A0AAD6D8H2_9EURO</name>
<feature type="domain" description="Lipoyl-binding" evidence="11">
    <location>
        <begin position="128"/>
        <end position="173"/>
    </location>
</feature>
<evidence type="ECO:0000256" key="5">
    <source>
        <dbReference type="ARBA" id="ARBA00022679"/>
    </source>
</evidence>
<dbReference type="InterPro" id="IPR000089">
    <property type="entry name" value="Biotin_lipoyl"/>
</dbReference>
<dbReference type="Pfam" id="PF00364">
    <property type="entry name" value="Biotin_lipoyl"/>
    <property type="match status" value="1"/>
</dbReference>
<dbReference type="SUPFAM" id="SSF51230">
    <property type="entry name" value="Single hybrid motif"/>
    <property type="match status" value="1"/>
</dbReference>
<dbReference type="CDD" id="cd06849">
    <property type="entry name" value="lipoyl_domain"/>
    <property type="match status" value="1"/>
</dbReference>
<dbReference type="Proteomes" id="UP001216150">
    <property type="component" value="Unassembled WGS sequence"/>
</dbReference>
<evidence type="ECO:0000259" key="11">
    <source>
        <dbReference type="Pfam" id="PF00364"/>
    </source>
</evidence>
<dbReference type="EC" id="2.3.1.-" evidence="8"/>
<keyword evidence="4" id="KW-0816">Tricarboxylic acid cycle</keyword>
<dbReference type="GO" id="GO:0005739">
    <property type="term" value="C:mitochondrion"/>
    <property type="evidence" value="ECO:0007669"/>
    <property type="project" value="TreeGrafter"/>
</dbReference>
<dbReference type="GO" id="GO:0006099">
    <property type="term" value="P:tricarboxylic acid cycle"/>
    <property type="evidence" value="ECO:0007669"/>
    <property type="project" value="UniProtKB-KW"/>
</dbReference>
<dbReference type="PANTHER" id="PTHR43416:SF5">
    <property type="entry name" value="DIHYDROLIPOYLLYSINE-RESIDUE SUCCINYLTRANSFERASE COMPONENT OF 2-OXOGLUTARATE DEHYDROGENASE COMPLEX, MITOCHONDRIAL"/>
    <property type="match status" value="1"/>
</dbReference>
<organism evidence="12 13">
    <name type="scientific">Penicillium hetheringtonii</name>
    <dbReference type="NCBI Taxonomy" id="911720"/>
    <lineage>
        <taxon>Eukaryota</taxon>
        <taxon>Fungi</taxon>
        <taxon>Dikarya</taxon>
        <taxon>Ascomycota</taxon>
        <taxon>Pezizomycotina</taxon>
        <taxon>Eurotiomycetes</taxon>
        <taxon>Eurotiomycetidae</taxon>
        <taxon>Eurotiales</taxon>
        <taxon>Aspergillaceae</taxon>
        <taxon>Penicillium</taxon>
    </lineage>
</organism>
<proteinExistence type="inferred from homology"/>
<evidence type="ECO:0000256" key="8">
    <source>
        <dbReference type="RuleBase" id="RU003423"/>
    </source>
</evidence>
<dbReference type="InterPro" id="IPR050537">
    <property type="entry name" value="2-oxoacid_dehydrogenase"/>
</dbReference>
<dbReference type="EMBL" id="JAQJAC010000010">
    <property type="protein sequence ID" value="KAJ5568051.1"/>
    <property type="molecule type" value="Genomic_DNA"/>
</dbReference>
<evidence type="ECO:0000313" key="12">
    <source>
        <dbReference type="EMBL" id="KAJ5568051.1"/>
    </source>
</evidence>
<evidence type="ECO:0000256" key="7">
    <source>
        <dbReference type="ARBA" id="ARBA00023315"/>
    </source>
</evidence>
<evidence type="ECO:0000256" key="3">
    <source>
        <dbReference type="ARBA" id="ARBA00007317"/>
    </source>
</evidence>
<dbReference type="Gene3D" id="2.40.50.100">
    <property type="match status" value="1"/>
</dbReference>
<evidence type="ECO:0000313" key="13">
    <source>
        <dbReference type="Proteomes" id="UP001216150"/>
    </source>
</evidence>
<dbReference type="SUPFAM" id="SSF52777">
    <property type="entry name" value="CoA-dependent acyltransferases"/>
    <property type="match status" value="1"/>
</dbReference>
<comment type="caution">
    <text evidence="12">The sequence shown here is derived from an EMBL/GenBank/DDBJ whole genome shotgun (WGS) entry which is preliminary data.</text>
</comment>
<protein>
    <recommendedName>
        <fullName evidence="8">Dihydrolipoamide acetyltransferase component of pyruvate dehydrogenase complex</fullName>
        <ecNumber evidence="8">2.3.1.-</ecNumber>
    </recommendedName>
</protein>
<evidence type="ECO:0000256" key="1">
    <source>
        <dbReference type="ARBA" id="ARBA00001938"/>
    </source>
</evidence>
<dbReference type="PANTHER" id="PTHR43416">
    <property type="entry name" value="DIHYDROLIPOYLLYSINE-RESIDUE SUCCINYLTRANSFERASE COMPONENT OF 2-OXOGLUTARATE DEHYDROGENASE COMPLEX, MITOCHONDRIAL-RELATED"/>
    <property type="match status" value="1"/>
</dbReference>
<dbReference type="InterPro" id="IPR023213">
    <property type="entry name" value="CAT-like_dom_sf"/>
</dbReference>
<evidence type="ECO:0000256" key="4">
    <source>
        <dbReference type="ARBA" id="ARBA00022532"/>
    </source>
</evidence>
<sequence>MIACRATARVTNDNIHASSLTLKFKQPKSLISCLCDQKVDDGKNGPTITFGRHYAYGACTEHSTAPTHLNFKSWILYSFYLEELQFYFETATYLSDLILLPPIIYVDENMFREYHHTSAYHGRETLSKENEELATIETDKIDVSVNAPHPGIMQRLLAREGDTVAVEQIIAELQFAGDKRPGSTPEIEQARDEKVPRPEEKISERSENTQEKLESSREPENVILPSRGSEPLQTSHEAVSQESKARSKEHRVKMARIRQKTAQHLKQSQNTAAFLTTFNEVDMSRLMKFRKENREQVLQQHGIKLGYMGAMARASALALKKIPAVNAAIENGDTIVYRDYVDLSVAAAIPKGLVTPVLQNIELMSLIEIEKNISDLVAKVTTFYTPVYDSC</sequence>
<evidence type="ECO:0000256" key="6">
    <source>
        <dbReference type="ARBA" id="ARBA00022823"/>
    </source>
</evidence>
<dbReference type="InterPro" id="IPR011053">
    <property type="entry name" value="Single_hybrid_motif"/>
</dbReference>
<dbReference type="Gene3D" id="3.30.559.10">
    <property type="entry name" value="Chloramphenicol acetyltransferase-like domain"/>
    <property type="match status" value="1"/>
</dbReference>
<comment type="cofactor">
    <cofactor evidence="1 8">
        <name>(R)-lipoate</name>
        <dbReference type="ChEBI" id="CHEBI:83088"/>
    </cofactor>
</comment>
<evidence type="ECO:0000256" key="9">
    <source>
        <dbReference type="SAM" id="MobiDB-lite"/>
    </source>
</evidence>
<dbReference type="InterPro" id="IPR001078">
    <property type="entry name" value="2-oxoacid_DH_actylTfrase"/>
</dbReference>
<accession>A0AAD6D8H2</accession>
<feature type="compositionally biased region" description="Basic and acidic residues" evidence="9">
    <location>
        <begin position="188"/>
        <end position="220"/>
    </location>
</feature>
<feature type="compositionally biased region" description="Polar residues" evidence="9">
    <location>
        <begin position="231"/>
        <end position="242"/>
    </location>
</feature>
<keyword evidence="7 8" id="KW-0012">Acyltransferase</keyword>
<keyword evidence="13" id="KW-1185">Reference proteome</keyword>
<keyword evidence="6 8" id="KW-0450">Lipoyl</keyword>
<dbReference type="AlphaFoldDB" id="A0AAD6D8H2"/>
<comment type="pathway">
    <text evidence="2">Amino-acid degradation; L-lysine degradation via saccharopine pathway; glutaryl-CoA from L-lysine: step 6/6.</text>
</comment>
<dbReference type="GO" id="GO:0004149">
    <property type="term" value="F:dihydrolipoyllysine-residue succinyltransferase activity"/>
    <property type="evidence" value="ECO:0007669"/>
    <property type="project" value="TreeGrafter"/>
</dbReference>
<feature type="region of interest" description="Disordered" evidence="9">
    <location>
        <begin position="177"/>
        <end position="250"/>
    </location>
</feature>
<gene>
    <name evidence="12" type="ORF">N7450_010537</name>
</gene>